<comment type="caution">
    <text evidence="5">The sequence shown here is derived from an EMBL/GenBank/DDBJ whole genome shotgun (WGS) entry which is preliminary data.</text>
</comment>
<evidence type="ECO:0000259" key="4">
    <source>
        <dbReference type="PROSITE" id="PS51178"/>
    </source>
</evidence>
<dbReference type="Gene3D" id="3.90.1310.10">
    <property type="entry name" value="Penicillin-binding protein 2a (Domain 2)"/>
    <property type="match status" value="1"/>
</dbReference>
<dbReference type="AlphaFoldDB" id="A0AAE3FHE7"/>
<dbReference type="GO" id="GO:0004180">
    <property type="term" value="F:carboxypeptidase activity"/>
    <property type="evidence" value="ECO:0007669"/>
    <property type="project" value="UniProtKB-KW"/>
</dbReference>
<dbReference type="Pfam" id="PF03793">
    <property type="entry name" value="PASTA"/>
    <property type="match status" value="2"/>
</dbReference>
<gene>
    <name evidence="5" type="ORF">MR241_04160</name>
</gene>
<protein>
    <submittedName>
        <fullName evidence="5">PASTA domain-containing protein</fullName>
    </submittedName>
</protein>
<dbReference type="SUPFAM" id="SSF54184">
    <property type="entry name" value="Penicillin-binding protein 2x (pbp-2x), c-terminal domain"/>
    <property type="match status" value="2"/>
</dbReference>
<proteinExistence type="predicted"/>
<evidence type="ECO:0000313" key="5">
    <source>
        <dbReference type="EMBL" id="MCI5755470.1"/>
    </source>
</evidence>
<evidence type="ECO:0000313" key="6">
    <source>
        <dbReference type="Proteomes" id="UP001139365"/>
    </source>
</evidence>
<feature type="domain" description="PASTA" evidence="4">
    <location>
        <begin position="661"/>
        <end position="729"/>
    </location>
</feature>
<feature type="domain" description="PASTA" evidence="4">
    <location>
        <begin position="598"/>
        <end position="659"/>
    </location>
</feature>
<dbReference type="GO" id="GO:0008658">
    <property type="term" value="F:penicillin binding"/>
    <property type="evidence" value="ECO:0007669"/>
    <property type="project" value="InterPro"/>
</dbReference>
<dbReference type="CDD" id="cd06577">
    <property type="entry name" value="PASTA_pknB"/>
    <property type="match status" value="1"/>
</dbReference>
<dbReference type="InterPro" id="IPR005543">
    <property type="entry name" value="PASTA_dom"/>
</dbReference>
<organism evidence="5 6">
    <name type="scientific">Candidatus Colimorpha enterica</name>
    <dbReference type="NCBI Taxonomy" id="3083063"/>
    <lineage>
        <taxon>Bacteria</taxon>
        <taxon>Pseudomonadati</taxon>
        <taxon>Bacteroidota</taxon>
        <taxon>Bacteroidia</taxon>
        <taxon>Bacteroidales</taxon>
        <taxon>Candidatus Colimorpha</taxon>
    </lineage>
</organism>
<dbReference type="Gene3D" id="3.30.10.20">
    <property type="match status" value="1"/>
</dbReference>
<dbReference type="PANTHER" id="PTHR30627:SF1">
    <property type="entry name" value="PEPTIDOGLYCAN D,D-TRANSPEPTIDASE FTSI"/>
    <property type="match status" value="1"/>
</dbReference>
<dbReference type="GO" id="GO:0005886">
    <property type="term" value="C:plasma membrane"/>
    <property type="evidence" value="ECO:0007669"/>
    <property type="project" value="TreeGrafter"/>
</dbReference>
<dbReference type="GO" id="GO:0071555">
    <property type="term" value="P:cell wall organization"/>
    <property type="evidence" value="ECO:0007669"/>
    <property type="project" value="TreeGrafter"/>
</dbReference>
<dbReference type="InterPro" id="IPR001460">
    <property type="entry name" value="PCN-bd_Tpept"/>
</dbReference>
<keyword evidence="2" id="KW-0378">Hydrolase</keyword>
<dbReference type="Proteomes" id="UP001139365">
    <property type="component" value="Unassembled WGS sequence"/>
</dbReference>
<evidence type="ECO:0000256" key="1">
    <source>
        <dbReference type="ARBA" id="ARBA00004370"/>
    </source>
</evidence>
<dbReference type="SUPFAM" id="SSF56601">
    <property type="entry name" value="beta-lactamase/transpeptidase-like"/>
    <property type="match status" value="1"/>
</dbReference>
<dbReference type="Pfam" id="PF00905">
    <property type="entry name" value="Transpeptidase"/>
    <property type="match status" value="1"/>
</dbReference>
<dbReference type="Gene3D" id="3.40.710.10">
    <property type="entry name" value="DD-peptidase/beta-lactamase superfamily"/>
    <property type="match status" value="1"/>
</dbReference>
<dbReference type="EMBL" id="JALEMU010000067">
    <property type="protein sequence ID" value="MCI5755470.1"/>
    <property type="molecule type" value="Genomic_DNA"/>
</dbReference>
<dbReference type="SUPFAM" id="SSF56519">
    <property type="entry name" value="Penicillin binding protein dimerisation domain"/>
    <property type="match status" value="1"/>
</dbReference>
<dbReference type="PROSITE" id="PS51178">
    <property type="entry name" value="PASTA"/>
    <property type="match status" value="2"/>
</dbReference>
<dbReference type="InterPro" id="IPR036138">
    <property type="entry name" value="PBP_dimer_sf"/>
</dbReference>
<dbReference type="CDD" id="cd06576">
    <property type="entry name" value="PASTA_Pbp2x-like_1"/>
    <property type="match status" value="1"/>
</dbReference>
<reference evidence="5 6" key="1">
    <citation type="submission" date="2022-03" db="EMBL/GenBank/DDBJ databases">
        <title>Metagenome-assembled genomes from swine fecal metagenomes.</title>
        <authorList>
            <person name="Holman D.B."/>
            <person name="Kommadath A."/>
        </authorList>
    </citation>
    <scope>NUCLEOTIDE SEQUENCE [LARGE SCALE GENOMIC DNA]</scope>
    <source>
        <strain evidence="5">SUG147</strain>
    </source>
</reference>
<keyword evidence="2" id="KW-0645">Protease</keyword>
<dbReference type="SMART" id="SM00740">
    <property type="entry name" value="PASTA"/>
    <property type="match status" value="2"/>
</dbReference>
<dbReference type="InterPro" id="IPR005311">
    <property type="entry name" value="PBP_dimer"/>
</dbReference>
<comment type="subcellular location">
    <subcellularLocation>
        <location evidence="1">Membrane</location>
    </subcellularLocation>
</comment>
<dbReference type="InterPro" id="IPR012338">
    <property type="entry name" value="Beta-lactam/transpept-like"/>
</dbReference>
<dbReference type="PANTHER" id="PTHR30627">
    <property type="entry name" value="PEPTIDOGLYCAN D,D-TRANSPEPTIDASE"/>
    <property type="match status" value="1"/>
</dbReference>
<keyword evidence="3" id="KW-0472">Membrane</keyword>
<keyword evidence="2" id="KW-0121">Carboxypeptidase</keyword>
<evidence type="ECO:0000256" key="2">
    <source>
        <dbReference type="ARBA" id="ARBA00022645"/>
    </source>
</evidence>
<dbReference type="Pfam" id="PF03717">
    <property type="entry name" value="PBP_dimer"/>
    <property type="match status" value="1"/>
</dbReference>
<sequence>MIILLGCMILWCVLILKLFQLQIIDYDYYQNKVLNNVQRMTTLSATRGEIYDAGMNKLASNYTVYRIFISPRDIENDEQAELISKGLSDILGVDRDRIRTLTKKVHRADETVMKKASDEQADAVRKFILDNGLTMQIHLEAGTARYYPFSSLAANVIGVAGTDGGLTGLEYQYNSFLLGESGKYITSKDAQGGQMPSKYDTYIDASNGANLVTTIDVTIQKALEKQLKQSYLDSEPMNRITGIVMDVNTGAVLAMATYPTFDLNSPFTLDEDSVKKLEESGFAPDSKEYASYQTELLYKLWRNKAVSELYEPGSTFKVITTAMALEEGLVSLDEKMFCSGKFYVEGYSQAIHCHKLSGHGSVTFERGLQQSCNPILMTVGLRIGQQRFYNYFQAFGYTGLTGIDLPGEAKSIYSSFNNFGPVSLAVYSFGQTFKVTPLMQLTAISTVANGGYLLTPYVVSQIIDDDGNILMQRETDAKRQVVSTDVCRTISGVLERGVSGDGGAKNTYVAGYKIAAKTGTSEVRDLADPDGNYSYRVGSTVAYAPADDPQIAAIIVVDTPMIKNKYGAYVAAPYVANLLSEVLPYIGIAPQYTEKEFAKLKTTVRNVTGWPTADAVKVFKNLKINYEVIGTGEVVKYQIPAKGAEIIKNEGKVFLYTGDTTPESDIRVPDVTGKTVSAANKLLTNRGFNVIIDGAMVSSSSTEAYVVSQSVAANTLSSKGTVVKITVRYLDGTA</sequence>
<dbReference type="InterPro" id="IPR050515">
    <property type="entry name" value="Beta-lactam/transpept"/>
</dbReference>
<name>A0AAE3FHE7_9BACT</name>
<evidence type="ECO:0000256" key="3">
    <source>
        <dbReference type="ARBA" id="ARBA00023136"/>
    </source>
</evidence>
<accession>A0AAE3FHE7</accession>